<dbReference type="EMBL" id="CM042024">
    <property type="protein sequence ID" value="KAI3809652.1"/>
    <property type="molecule type" value="Genomic_DNA"/>
</dbReference>
<gene>
    <name evidence="1" type="ORF">L1987_19249</name>
</gene>
<name>A0ACB9IRG4_9ASTR</name>
<evidence type="ECO:0000313" key="2">
    <source>
        <dbReference type="Proteomes" id="UP001056120"/>
    </source>
</evidence>
<accession>A0ACB9IRG4</accession>
<dbReference type="Proteomes" id="UP001056120">
    <property type="component" value="Linkage Group LG07"/>
</dbReference>
<comment type="caution">
    <text evidence="1">The sequence shown here is derived from an EMBL/GenBank/DDBJ whole genome shotgun (WGS) entry which is preliminary data.</text>
</comment>
<sequence length="102" mass="11605">MKALFLQFSSHGLQTGIFEARKIVLINVAPSLRGVQVQSVASFFSTILGTTIRIPCEVLKQRLQARIFNNVGGSNHLHITTRWSQRLSSKFWEGDWNHGRRL</sequence>
<reference evidence="1 2" key="2">
    <citation type="journal article" date="2022" name="Mol. Ecol. Resour.">
        <title>The genomes of chicory, endive, great burdock and yacon provide insights into Asteraceae paleo-polyploidization history and plant inulin production.</title>
        <authorList>
            <person name="Fan W."/>
            <person name="Wang S."/>
            <person name="Wang H."/>
            <person name="Wang A."/>
            <person name="Jiang F."/>
            <person name="Liu H."/>
            <person name="Zhao H."/>
            <person name="Xu D."/>
            <person name="Zhang Y."/>
        </authorList>
    </citation>
    <scope>NUCLEOTIDE SEQUENCE [LARGE SCALE GENOMIC DNA]</scope>
    <source>
        <strain evidence="2">cv. Yunnan</strain>
        <tissue evidence="1">Leaves</tissue>
    </source>
</reference>
<proteinExistence type="predicted"/>
<keyword evidence="2" id="KW-1185">Reference proteome</keyword>
<protein>
    <submittedName>
        <fullName evidence="1">Uncharacterized protein</fullName>
    </submittedName>
</protein>
<reference evidence="2" key="1">
    <citation type="journal article" date="2022" name="Mol. Ecol. Resour.">
        <title>The genomes of chicory, endive, great burdock and yacon provide insights into Asteraceae palaeo-polyploidization history and plant inulin production.</title>
        <authorList>
            <person name="Fan W."/>
            <person name="Wang S."/>
            <person name="Wang H."/>
            <person name="Wang A."/>
            <person name="Jiang F."/>
            <person name="Liu H."/>
            <person name="Zhao H."/>
            <person name="Xu D."/>
            <person name="Zhang Y."/>
        </authorList>
    </citation>
    <scope>NUCLEOTIDE SEQUENCE [LARGE SCALE GENOMIC DNA]</scope>
    <source>
        <strain evidence="2">cv. Yunnan</strain>
    </source>
</reference>
<organism evidence="1 2">
    <name type="scientific">Smallanthus sonchifolius</name>
    <dbReference type="NCBI Taxonomy" id="185202"/>
    <lineage>
        <taxon>Eukaryota</taxon>
        <taxon>Viridiplantae</taxon>
        <taxon>Streptophyta</taxon>
        <taxon>Embryophyta</taxon>
        <taxon>Tracheophyta</taxon>
        <taxon>Spermatophyta</taxon>
        <taxon>Magnoliopsida</taxon>
        <taxon>eudicotyledons</taxon>
        <taxon>Gunneridae</taxon>
        <taxon>Pentapetalae</taxon>
        <taxon>asterids</taxon>
        <taxon>campanulids</taxon>
        <taxon>Asterales</taxon>
        <taxon>Asteraceae</taxon>
        <taxon>Asteroideae</taxon>
        <taxon>Heliantheae alliance</taxon>
        <taxon>Millerieae</taxon>
        <taxon>Smallanthus</taxon>
    </lineage>
</organism>
<evidence type="ECO:0000313" key="1">
    <source>
        <dbReference type="EMBL" id="KAI3809652.1"/>
    </source>
</evidence>